<evidence type="ECO:0000256" key="1">
    <source>
        <dbReference type="SAM" id="MobiDB-lite"/>
    </source>
</evidence>
<protein>
    <submittedName>
        <fullName evidence="2">Uncharacterized protein</fullName>
    </submittedName>
</protein>
<sequence length="511" mass="55046">MGIPCWHMLADILDDSGVVETTNIHNQWKLYCTPDEPNAEPPYNFDEDYAAMKEEILADVSLKISLVLWAKLRQVRTNTVVVPLGEAPIIRNTRKGAKKTRKRGYVRVAKRDAIHAEVVEAQVNEAQAKKKVSRAKKVKIKANRKSTTKSKISSSDATSCDEIGDEPDRVTKKRKLPLRSTQATKKVNLAESSDSGDSSSSADDSETGCSGGSNGECTSGPLQTAAGLEEVFDELAKTEHVNAPKDFNTVPDTQPNPDEPQIPSEVASGDDTLLARPATPVAPVCSGPTRITRAHGPQFRTWPEEGTCLGQETTTACKAIPTKPKRIRPKKIWLPPPTEITPENGGEDGAVVNGQTGTLSHPGIVNNPPGYDIAEMSHGAPKDPDDVGTQVSYQTQMAPMTLTDQMLIDPTGSPRNCDRPWATPSSTPGACTKSNADLLTIQLFYINLRWRPIMSSKDGPMGPGYPLIPGYQLLFAAKTDTGYRTRSSMTGTGGTPGGYRLATGASSRQPG</sequence>
<reference key="1">
    <citation type="submission" date="2007-01" db="EMBL/GenBank/DDBJ databases">
        <title>The Genome Sequence of Puccinia graminis f. sp. tritici Strain CRL 75-36-700-3.</title>
        <authorList>
            <consortium name="The Broad Institute Genome Sequencing Platform"/>
            <person name="Birren B."/>
            <person name="Lander E."/>
            <person name="Galagan J."/>
            <person name="Nusbaum C."/>
            <person name="Devon K."/>
            <person name="Cuomo C."/>
            <person name="Jaffe D."/>
            <person name="Butler J."/>
            <person name="Alvarez P."/>
            <person name="Gnerre S."/>
            <person name="Grabherr M."/>
            <person name="Mauceli E."/>
            <person name="Brockman W."/>
            <person name="Young S."/>
            <person name="LaButti K."/>
            <person name="Sykes S."/>
            <person name="DeCaprio D."/>
            <person name="Crawford M."/>
            <person name="Koehrsen M."/>
            <person name="Engels R."/>
            <person name="Montgomery P."/>
            <person name="Pearson M."/>
            <person name="Howarth C."/>
            <person name="Larson L."/>
            <person name="White J."/>
            <person name="Zeng Q."/>
            <person name="Kodira C."/>
            <person name="Yandava C."/>
            <person name="Alvarado L."/>
            <person name="O'Leary S."/>
            <person name="Szabo L."/>
            <person name="Dean R."/>
            <person name="Schein J."/>
        </authorList>
    </citation>
    <scope>NUCLEOTIDE SEQUENCE</scope>
    <source>
        <strain>CRL 75-36-700-3</strain>
    </source>
</reference>
<gene>
    <name evidence="2" type="ORF">PGTG_19980</name>
</gene>
<accession>E3LC02</accession>
<evidence type="ECO:0000313" key="3">
    <source>
        <dbReference type="Proteomes" id="UP000008783"/>
    </source>
</evidence>
<dbReference type="Proteomes" id="UP000008783">
    <property type="component" value="Unassembled WGS sequence"/>
</dbReference>
<dbReference type="RefSeq" id="XP_003338496.2">
    <property type="nucleotide sequence ID" value="XM_003338448.2"/>
</dbReference>
<dbReference type="EMBL" id="DS178436">
    <property type="protein sequence ID" value="EFP94077.2"/>
    <property type="molecule type" value="Genomic_DNA"/>
</dbReference>
<feature type="region of interest" description="Disordered" evidence="1">
    <location>
        <begin position="128"/>
        <end position="221"/>
    </location>
</feature>
<dbReference type="KEGG" id="pgr:PGTG_19980"/>
<dbReference type="InParanoid" id="E3LC02"/>
<feature type="region of interest" description="Disordered" evidence="1">
    <location>
        <begin position="485"/>
        <end position="511"/>
    </location>
</feature>
<dbReference type="VEuPathDB" id="FungiDB:PGTG_19980"/>
<feature type="compositionally biased region" description="Basic residues" evidence="1">
    <location>
        <begin position="129"/>
        <end position="148"/>
    </location>
</feature>
<dbReference type="GeneID" id="10535768"/>
<evidence type="ECO:0000313" key="2">
    <source>
        <dbReference type="EMBL" id="EFP94077.2"/>
    </source>
</evidence>
<dbReference type="AlphaFoldDB" id="E3LC02"/>
<reference evidence="3" key="2">
    <citation type="journal article" date="2011" name="Proc. Natl. Acad. Sci. U.S.A.">
        <title>Obligate biotrophy features unraveled by the genomic analysis of rust fungi.</title>
        <authorList>
            <person name="Duplessis S."/>
            <person name="Cuomo C.A."/>
            <person name="Lin Y.-C."/>
            <person name="Aerts A."/>
            <person name="Tisserant E."/>
            <person name="Veneault-Fourrey C."/>
            <person name="Joly D.L."/>
            <person name="Hacquard S."/>
            <person name="Amselem J."/>
            <person name="Cantarel B.L."/>
            <person name="Chiu R."/>
            <person name="Coutinho P.M."/>
            <person name="Feau N."/>
            <person name="Field M."/>
            <person name="Frey P."/>
            <person name="Gelhaye E."/>
            <person name="Goldberg J."/>
            <person name="Grabherr M.G."/>
            <person name="Kodira C.D."/>
            <person name="Kohler A."/>
            <person name="Kuees U."/>
            <person name="Lindquist E.A."/>
            <person name="Lucas S.M."/>
            <person name="Mago R."/>
            <person name="Mauceli E."/>
            <person name="Morin E."/>
            <person name="Murat C."/>
            <person name="Pangilinan J.L."/>
            <person name="Park R."/>
            <person name="Pearson M."/>
            <person name="Quesneville H."/>
            <person name="Rouhier N."/>
            <person name="Sakthikumar S."/>
            <person name="Salamov A.A."/>
            <person name="Schmutz J."/>
            <person name="Selles B."/>
            <person name="Shapiro H."/>
            <person name="Tanguay P."/>
            <person name="Tuskan G.A."/>
            <person name="Henrissat B."/>
            <person name="Van de Peer Y."/>
            <person name="Rouze P."/>
            <person name="Ellis J.G."/>
            <person name="Dodds P.N."/>
            <person name="Schein J.E."/>
            <person name="Zhong S."/>
            <person name="Hamelin R.C."/>
            <person name="Grigoriev I.V."/>
            <person name="Szabo L.J."/>
            <person name="Martin F."/>
        </authorList>
    </citation>
    <scope>NUCLEOTIDE SEQUENCE [LARGE SCALE GENOMIC DNA]</scope>
    <source>
        <strain evidence="3">CRL 75-36-700-3 / race SCCL</strain>
    </source>
</reference>
<feature type="compositionally biased region" description="Low complexity" evidence="1">
    <location>
        <begin position="149"/>
        <end position="158"/>
    </location>
</feature>
<keyword evidence="3" id="KW-1185">Reference proteome</keyword>
<proteinExistence type="predicted"/>
<feature type="region of interest" description="Disordered" evidence="1">
    <location>
        <begin position="242"/>
        <end position="267"/>
    </location>
</feature>
<organism evidence="2 3">
    <name type="scientific">Puccinia graminis f. sp. tritici (strain CRL 75-36-700-3 / race SCCL)</name>
    <name type="common">Black stem rust fungus</name>
    <dbReference type="NCBI Taxonomy" id="418459"/>
    <lineage>
        <taxon>Eukaryota</taxon>
        <taxon>Fungi</taxon>
        <taxon>Dikarya</taxon>
        <taxon>Basidiomycota</taxon>
        <taxon>Pucciniomycotina</taxon>
        <taxon>Pucciniomycetes</taxon>
        <taxon>Pucciniales</taxon>
        <taxon>Pucciniaceae</taxon>
        <taxon>Puccinia</taxon>
    </lineage>
</organism>
<name>E3LC02_PUCGT</name>
<feature type="compositionally biased region" description="Low complexity" evidence="1">
    <location>
        <begin position="192"/>
        <end position="202"/>
    </location>
</feature>
<dbReference type="HOGENOM" id="CLU_533320_0_0_1"/>